<accession>A0A1H3FMT1</accession>
<evidence type="ECO:0000313" key="2">
    <source>
        <dbReference type="Proteomes" id="UP000199652"/>
    </source>
</evidence>
<proteinExistence type="predicted"/>
<reference evidence="2" key="1">
    <citation type="submission" date="2016-10" db="EMBL/GenBank/DDBJ databases">
        <authorList>
            <person name="Varghese N."/>
            <person name="Submissions S."/>
        </authorList>
    </citation>
    <scope>NUCLEOTIDE SEQUENCE [LARGE SCALE GENOMIC DNA]</scope>
    <source>
        <strain evidence="2">VPI 5359</strain>
    </source>
</reference>
<protein>
    <submittedName>
        <fullName evidence="1">Uncharacterized protein</fullName>
    </submittedName>
</protein>
<dbReference type="EMBL" id="FNOU01000011">
    <property type="protein sequence ID" value="SDX92352.1"/>
    <property type="molecule type" value="Genomic_DNA"/>
</dbReference>
<gene>
    <name evidence="1" type="ORF">SAMN04488579_11116</name>
</gene>
<evidence type="ECO:0000313" key="1">
    <source>
        <dbReference type="EMBL" id="SDX92352.1"/>
    </source>
</evidence>
<keyword evidence="2" id="KW-1185">Reference proteome</keyword>
<dbReference type="RefSeq" id="WP_090245204.1">
    <property type="nucleotide sequence ID" value="NZ_FNOU01000011.1"/>
</dbReference>
<dbReference type="Proteomes" id="UP000199652">
    <property type="component" value="Unassembled WGS sequence"/>
</dbReference>
<name>A0A1H3FMT1_EUBBA</name>
<dbReference type="STRING" id="1528.SAMN04488579_11116"/>
<dbReference type="OrthoDB" id="1752934at2"/>
<sequence length="74" mass="8339">MKTYELVTDLINQCGGAANPVTTFSDIEAESPEAYLQAKHPVDYADFKKTTFDNGDVQFVLDKYALTYRYTFSA</sequence>
<organism evidence="1 2">
    <name type="scientific">Eubacterium barkeri</name>
    <name type="common">Clostridium barkeri</name>
    <dbReference type="NCBI Taxonomy" id="1528"/>
    <lineage>
        <taxon>Bacteria</taxon>
        <taxon>Bacillati</taxon>
        <taxon>Bacillota</taxon>
        <taxon>Clostridia</taxon>
        <taxon>Eubacteriales</taxon>
        <taxon>Eubacteriaceae</taxon>
        <taxon>Eubacterium</taxon>
    </lineage>
</organism>
<dbReference type="AlphaFoldDB" id="A0A1H3FMT1"/>